<comment type="catalytic activity">
    <reaction evidence="7">
        <text>an acyl-CoA + acetyl-CoA = a 3-oxoacyl-CoA + CoA</text>
        <dbReference type="Rhea" id="RHEA:21564"/>
        <dbReference type="ChEBI" id="CHEBI:57287"/>
        <dbReference type="ChEBI" id="CHEBI:57288"/>
        <dbReference type="ChEBI" id="CHEBI:58342"/>
        <dbReference type="ChEBI" id="CHEBI:90726"/>
        <dbReference type="EC" id="2.3.1.16"/>
    </reaction>
</comment>
<evidence type="ECO:0000259" key="11">
    <source>
        <dbReference type="Pfam" id="PF02803"/>
    </source>
</evidence>
<dbReference type="CDD" id="cd00751">
    <property type="entry name" value="thiolase"/>
    <property type="match status" value="1"/>
</dbReference>
<accession>A0A072NTL0</accession>
<evidence type="ECO:0000256" key="1">
    <source>
        <dbReference type="ARBA" id="ARBA00001958"/>
    </source>
</evidence>
<dbReference type="InterPro" id="IPR020616">
    <property type="entry name" value="Thiolase_N"/>
</dbReference>
<dbReference type="HOGENOM" id="CLU_031026_1_1_1"/>
<protein>
    <recommendedName>
        <fullName evidence="6">acetyl-CoA C-acyltransferase</fullName>
        <ecNumber evidence="6">2.3.1.16</ecNumber>
    </recommendedName>
</protein>
<evidence type="ECO:0000256" key="6">
    <source>
        <dbReference type="ARBA" id="ARBA00024073"/>
    </source>
</evidence>
<dbReference type="Pfam" id="PF02803">
    <property type="entry name" value="Thiolase_C"/>
    <property type="match status" value="1"/>
</dbReference>
<dbReference type="NCBIfam" id="TIGR01930">
    <property type="entry name" value="AcCoA-C-Actrans"/>
    <property type="match status" value="1"/>
</dbReference>
<comment type="caution">
    <text evidence="12">The sequence shown here is derived from an EMBL/GenBank/DDBJ whole genome shotgun (WGS) entry which is preliminary data.</text>
</comment>
<dbReference type="GeneID" id="25287601"/>
<dbReference type="InterPro" id="IPR020613">
    <property type="entry name" value="Thiolase_CS"/>
</dbReference>
<dbReference type="PANTHER" id="PTHR43853">
    <property type="entry name" value="3-KETOACYL-COA THIOLASE, PEROXISOMAL"/>
    <property type="match status" value="1"/>
</dbReference>
<evidence type="ECO:0000256" key="8">
    <source>
        <dbReference type="PIRSR" id="PIRSR000429-1"/>
    </source>
</evidence>
<name>A0A072NTL0_9EURO</name>
<dbReference type="Proteomes" id="UP000027920">
    <property type="component" value="Unassembled WGS sequence"/>
</dbReference>
<dbReference type="RefSeq" id="XP_013253794.1">
    <property type="nucleotide sequence ID" value="XM_013398340.1"/>
</dbReference>
<dbReference type="VEuPathDB" id="FungiDB:A1O9_12707"/>
<comment type="similarity">
    <text evidence="3 9">Belongs to the thiolase-like superfamily. Thiolase family.</text>
</comment>
<feature type="domain" description="Thiolase N-terminal" evidence="10">
    <location>
        <begin position="37"/>
        <end position="291"/>
    </location>
</feature>
<evidence type="ECO:0000256" key="9">
    <source>
        <dbReference type="RuleBase" id="RU003557"/>
    </source>
</evidence>
<sequence>MSAQSRLVAVAGHIAPNTGTTTPDRLEHVLAKNPDDIVITCALRTPVTKAPTGKFKDTPFEVLMAHILTAIREKSGIDPNLVEDICLGNVLSTRPGYGARAALMAAGFPVTTGVSVASRFCSSGLLSIQTIASAIAIGAIDVGITLGIESMSTSPTGTAPVVSDVVLEKQVSRDNLEPMGWTSENVSRDFHVSREDQDRFAVYSQTQAEKADKEGWFKDEIIPVTTKWVDPKTKETKTIIVDKDELIRYGTTYDALAKIKPAFPHWGLTTTGGNASKIADAGSGLLMMKRSTAQRLGQKIIGKYVKSTVVGMEPRIMGISPIYAIPKVLEKAGLTKDDVNLFEINEAFASMYVYTVKHLGLDPYKVNVRGGAIAIGHPLACTGVRQVVTALSELRRRDEKIAVTSMCVGTGMGMAGIFVNEA</sequence>
<dbReference type="OrthoDB" id="5404651at2759"/>
<evidence type="ECO:0000313" key="12">
    <source>
        <dbReference type="EMBL" id="KEF51204.1"/>
    </source>
</evidence>
<dbReference type="InterPro" id="IPR002155">
    <property type="entry name" value="Thiolase"/>
</dbReference>
<comment type="pathway">
    <text evidence="2">Lipid metabolism; fatty acid metabolism.</text>
</comment>
<dbReference type="PROSITE" id="PS00099">
    <property type="entry name" value="THIOLASE_3"/>
    <property type="match status" value="1"/>
</dbReference>
<evidence type="ECO:0000256" key="7">
    <source>
        <dbReference type="ARBA" id="ARBA00047605"/>
    </source>
</evidence>
<gene>
    <name evidence="12" type="ORF">A1O9_12707</name>
</gene>
<evidence type="ECO:0000259" key="10">
    <source>
        <dbReference type="Pfam" id="PF00108"/>
    </source>
</evidence>
<feature type="domain" description="Thiolase C-terminal" evidence="11">
    <location>
        <begin position="299"/>
        <end position="418"/>
    </location>
</feature>
<proteinExistence type="inferred from homology"/>
<dbReference type="GO" id="GO:0006635">
    <property type="term" value="P:fatty acid beta-oxidation"/>
    <property type="evidence" value="ECO:0007669"/>
    <property type="project" value="TreeGrafter"/>
</dbReference>
<feature type="active site" description="Acyl-thioester intermediate" evidence="8">
    <location>
        <position position="121"/>
    </location>
</feature>
<keyword evidence="13" id="KW-1185">Reference proteome</keyword>
<dbReference type="EMBL" id="AMGV01000026">
    <property type="protein sequence ID" value="KEF51204.1"/>
    <property type="molecule type" value="Genomic_DNA"/>
</dbReference>
<evidence type="ECO:0000256" key="5">
    <source>
        <dbReference type="ARBA" id="ARBA00023315"/>
    </source>
</evidence>
<evidence type="ECO:0000256" key="4">
    <source>
        <dbReference type="ARBA" id="ARBA00022679"/>
    </source>
</evidence>
<evidence type="ECO:0000256" key="2">
    <source>
        <dbReference type="ARBA" id="ARBA00004872"/>
    </source>
</evidence>
<dbReference type="InterPro" id="IPR020610">
    <property type="entry name" value="Thiolase_AS"/>
</dbReference>
<dbReference type="InterPro" id="IPR050215">
    <property type="entry name" value="Thiolase-like_sf_Thiolase"/>
</dbReference>
<dbReference type="PANTHER" id="PTHR43853:SF10">
    <property type="entry name" value="ACETYL-COA C-ACETYLTRANSFERASE"/>
    <property type="match status" value="1"/>
</dbReference>
<dbReference type="GO" id="GO:0003988">
    <property type="term" value="F:acetyl-CoA C-acyltransferase activity"/>
    <property type="evidence" value="ECO:0007669"/>
    <property type="project" value="UniProtKB-EC"/>
</dbReference>
<comment type="cofactor">
    <cofactor evidence="1">
        <name>K(+)</name>
        <dbReference type="ChEBI" id="CHEBI:29103"/>
    </cofactor>
</comment>
<dbReference type="Pfam" id="PF00108">
    <property type="entry name" value="Thiolase_N"/>
    <property type="match status" value="1"/>
</dbReference>
<feature type="active site" description="Proton acceptor" evidence="8">
    <location>
        <position position="407"/>
    </location>
</feature>
<dbReference type="EC" id="2.3.1.16" evidence="6"/>
<reference evidence="12 13" key="1">
    <citation type="submission" date="2013-03" db="EMBL/GenBank/DDBJ databases">
        <title>The Genome Sequence of Exophiala aquamarina CBS 119918.</title>
        <authorList>
            <consortium name="The Broad Institute Genomics Platform"/>
            <person name="Cuomo C."/>
            <person name="de Hoog S."/>
            <person name="Gorbushina A."/>
            <person name="Walker B."/>
            <person name="Young S.K."/>
            <person name="Zeng Q."/>
            <person name="Gargeya S."/>
            <person name="Fitzgerald M."/>
            <person name="Haas B."/>
            <person name="Abouelleil A."/>
            <person name="Allen A.W."/>
            <person name="Alvarado L."/>
            <person name="Arachchi H.M."/>
            <person name="Berlin A.M."/>
            <person name="Chapman S.B."/>
            <person name="Gainer-Dewar J."/>
            <person name="Goldberg J."/>
            <person name="Griggs A."/>
            <person name="Gujja S."/>
            <person name="Hansen M."/>
            <person name="Howarth C."/>
            <person name="Imamovic A."/>
            <person name="Ireland A."/>
            <person name="Larimer J."/>
            <person name="McCowan C."/>
            <person name="Murphy C."/>
            <person name="Pearson M."/>
            <person name="Poon T.W."/>
            <person name="Priest M."/>
            <person name="Roberts A."/>
            <person name="Saif S."/>
            <person name="Shea T."/>
            <person name="Sisk P."/>
            <person name="Sykes S."/>
            <person name="Wortman J."/>
            <person name="Nusbaum C."/>
            <person name="Birren B."/>
        </authorList>
    </citation>
    <scope>NUCLEOTIDE SEQUENCE [LARGE SCALE GENOMIC DNA]</scope>
    <source>
        <strain evidence="12 13">CBS 119918</strain>
    </source>
</reference>
<dbReference type="PIRSF" id="PIRSF000429">
    <property type="entry name" value="Ac-CoA_Ac_transf"/>
    <property type="match status" value="1"/>
</dbReference>
<evidence type="ECO:0000313" key="13">
    <source>
        <dbReference type="Proteomes" id="UP000027920"/>
    </source>
</evidence>
<dbReference type="SUPFAM" id="SSF53901">
    <property type="entry name" value="Thiolase-like"/>
    <property type="match status" value="2"/>
</dbReference>
<evidence type="ECO:0000256" key="3">
    <source>
        <dbReference type="ARBA" id="ARBA00010982"/>
    </source>
</evidence>
<dbReference type="AlphaFoldDB" id="A0A072NTL0"/>
<keyword evidence="5 9" id="KW-0012">Acyltransferase</keyword>
<feature type="active site" description="Proton acceptor" evidence="8">
    <location>
        <position position="377"/>
    </location>
</feature>
<dbReference type="STRING" id="1182545.A0A072NTL0"/>
<dbReference type="GO" id="GO:0010124">
    <property type="term" value="P:phenylacetate catabolic process"/>
    <property type="evidence" value="ECO:0007669"/>
    <property type="project" value="TreeGrafter"/>
</dbReference>
<dbReference type="Gene3D" id="3.40.47.10">
    <property type="match status" value="2"/>
</dbReference>
<dbReference type="GO" id="GO:0005777">
    <property type="term" value="C:peroxisome"/>
    <property type="evidence" value="ECO:0007669"/>
    <property type="project" value="TreeGrafter"/>
</dbReference>
<dbReference type="InterPro" id="IPR020617">
    <property type="entry name" value="Thiolase_C"/>
</dbReference>
<dbReference type="PROSITE" id="PS00737">
    <property type="entry name" value="THIOLASE_2"/>
    <property type="match status" value="1"/>
</dbReference>
<keyword evidence="4 9" id="KW-0808">Transferase</keyword>
<dbReference type="InterPro" id="IPR016039">
    <property type="entry name" value="Thiolase-like"/>
</dbReference>
<organism evidence="12 13">
    <name type="scientific">Exophiala aquamarina CBS 119918</name>
    <dbReference type="NCBI Taxonomy" id="1182545"/>
    <lineage>
        <taxon>Eukaryota</taxon>
        <taxon>Fungi</taxon>
        <taxon>Dikarya</taxon>
        <taxon>Ascomycota</taxon>
        <taxon>Pezizomycotina</taxon>
        <taxon>Eurotiomycetes</taxon>
        <taxon>Chaetothyriomycetidae</taxon>
        <taxon>Chaetothyriales</taxon>
        <taxon>Herpotrichiellaceae</taxon>
        <taxon>Exophiala</taxon>
    </lineage>
</organism>